<dbReference type="InParanoid" id="E9GEE1"/>
<dbReference type="GO" id="GO:0050906">
    <property type="term" value="P:detection of stimulus involved in sensory perception"/>
    <property type="evidence" value="ECO:0007669"/>
    <property type="project" value="UniProtKB-ARBA"/>
</dbReference>
<evidence type="ECO:0000313" key="13">
    <source>
        <dbReference type="Proteomes" id="UP000000305"/>
    </source>
</evidence>
<gene>
    <name evidence="12" type="ORF">DAPPUDRAFT_101737</name>
</gene>
<proteinExistence type="inferred from homology"/>
<organism evidence="12 13">
    <name type="scientific">Daphnia pulex</name>
    <name type="common">Water flea</name>
    <dbReference type="NCBI Taxonomy" id="6669"/>
    <lineage>
        <taxon>Eukaryota</taxon>
        <taxon>Metazoa</taxon>
        <taxon>Ecdysozoa</taxon>
        <taxon>Arthropoda</taxon>
        <taxon>Crustacea</taxon>
        <taxon>Branchiopoda</taxon>
        <taxon>Diplostraca</taxon>
        <taxon>Cladocera</taxon>
        <taxon>Anomopoda</taxon>
        <taxon>Daphniidae</taxon>
        <taxon>Daphnia</taxon>
    </lineage>
</organism>
<keyword evidence="3" id="KW-1003">Cell membrane</keyword>
<dbReference type="InterPro" id="IPR001320">
    <property type="entry name" value="Iontro_rcpt_C"/>
</dbReference>
<evidence type="ECO:0000256" key="1">
    <source>
        <dbReference type="ARBA" id="ARBA00004651"/>
    </source>
</evidence>
<evidence type="ECO:0000256" key="4">
    <source>
        <dbReference type="ARBA" id="ARBA00022692"/>
    </source>
</evidence>
<dbReference type="GO" id="GO:0015276">
    <property type="term" value="F:ligand-gated monoatomic ion channel activity"/>
    <property type="evidence" value="ECO:0007669"/>
    <property type="project" value="InterPro"/>
</dbReference>
<accession>E9GEE1</accession>
<reference evidence="12 13" key="1">
    <citation type="journal article" date="2011" name="Science">
        <title>The ecoresponsive genome of Daphnia pulex.</title>
        <authorList>
            <person name="Colbourne J.K."/>
            <person name="Pfrender M.E."/>
            <person name="Gilbert D."/>
            <person name="Thomas W.K."/>
            <person name="Tucker A."/>
            <person name="Oakley T.H."/>
            <person name="Tokishita S."/>
            <person name="Aerts A."/>
            <person name="Arnold G.J."/>
            <person name="Basu M.K."/>
            <person name="Bauer D.J."/>
            <person name="Caceres C.E."/>
            <person name="Carmel L."/>
            <person name="Casola C."/>
            <person name="Choi J.H."/>
            <person name="Detter J.C."/>
            <person name="Dong Q."/>
            <person name="Dusheyko S."/>
            <person name="Eads B.D."/>
            <person name="Frohlich T."/>
            <person name="Geiler-Samerotte K.A."/>
            <person name="Gerlach D."/>
            <person name="Hatcher P."/>
            <person name="Jogdeo S."/>
            <person name="Krijgsveld J."/>
            <person name="Kriventseva E.V."/>
            <person name="Kultz D."/>
            <person name="Laforsch C."/>
            <person name="Lindquist E."/>
            <person name="Lopez J."/>
            <person name="Manak J.R."/>
            <person name="Muller J."/>
            <person name="Pangilinan J."/>
            <person name="Patwardhan R.P."/>
            <person name="Pitluck S."/>
            <person name="Pritham E.J."/>
            <person name="Rechtsteiner A."/>
            <person name="Rho M."/>
            <person name="Rogozin I.B."/>
            <person name="Sakarya O."/>
            <person name="Salamov A."/>
            <person name="Schaack S."/>
            <person name="Shapiro H."/>
            <person name="Shiga Y."/>
            <person name="Skalitzky C."/>
            <person name="Smith Z."/>
            <person name="Souvorov A."/>
            <person name="Sung W."/>
            <person name="Tang Z."/>
            <person name="Tsuchiya D."/>
            <person name="Tu H."/>
            <person name="Vos H."/>
            <person name="Wang M."/>
            <person name="Wolf Y.I."/>
            <person name="Yamagata H."/>
            <person name="Yamada T."/>
            <person name="Ye Y."/>
            <person name="Shaw J.R."/>
            <person name="Andrews J."/>
            <person name="Crease T.J."/>
            <person name="Tang H."/>
            <person name="Lucas S.M."/>
            <person name="Robertson H.M."/>
            <person name="Bork P."/>
            <person name="Koonin E.V."/>
            <person name="Zdobnov E.M."/>
            <person name="Grigoriev I.V."/>
            <person name="Lynch M."/>
            <person name="Boore J.L."/>
        </authorList>
    </citation>
    <scope>NUCLEOTIDE SEQUENCE [LARGE SCALE GENOMIC DNA]</scope>
</reference>
<keyword evidence="7" id="KW-0675">Receptor</keyword>
<evidence type="ECO:0000259" key="11">
    <source>
        <dbReference type="Pfam" id="PF00060"/>
    </source>
</evidence>
<feature type="compositionally biased region" description="Acidic residues" evidence="9">
    <location>
        <begin position="310"/>
        <end position="320"/>
    </location>
</feature>
<dbReference type="AlphaFoldDB" id="E9GEE1"/>
<keyword evidence="6 10" id="KW-0472">Membrane</keyword>
<dbReference type="HOGENOM" id="CLU_007257_4_2_1"/>
<dbReference type="KEGG" id="dpx:DAPPUDRAFT_101737"/>
<protein>
    <recommendedName>
        <fullName evidence="11">Ionotropic glutamate receptor C-terminal domain-containing protein</fullName>
    </recommendedName>
</protein>
<dbReference type="Proteomes" id="UP000000305">
    <property type="component" value="Unassembled WGS sequence"/>
</dbReference>
<evidence type="ECO:0000256" key="6">
    <source>
        <dbReference type="ARBA" id="ARBA00023136"/>
    </source>
</evidence>
<evidence type="ECO:0000256" key="10">
    <source>
        <dbReference type="SAM" id="Phobius"/>
    </source>
</evidence>
<sequence length="320" mass="36458">MTLPWNYDYFAFLIPAPDETANIDSVIKPFQWPVWLGIVISMVCVIAVMNLTQRYLEFRSQFKRGSQENPKQWLGSQYLYVFGNLMSQGGPCTSKRLPYLLIATSWTLAAFIFVQAYNSLLFSYVIAPVHQPLINSVYDIAESSDINLLAKKSGTIDTLLSAATYHLDSIKANFDKTGKCNLQLAKNYFYSLVSTFALRKHSTYTQSISKGLLELQEIGLVNYWDLWFRPMPRQCMETIKSGYTTPTNKHTPLSLKNLTGAFIVLLVGFTLSLLAFLCEQIVSIPERHRRRRNKLQQVPQQVTEGSPNTADEEENEPIKK</sequence>
<dbReference type="Gene3D" id="1.10.287.70">
    <property type="match status" value="1"/>
</dbReference>
<feature type="transmembrane region" description="Helical" evidence="10">
    <location>
        <begin position="32"/>
        <end position="51"/>
    </location>
</feature>
<dbReference type="PANTHER" id="PTHR42643">
    <property type="entry name" value="IONOTROPIC RECEPTOR 20A-RELATED"/>
    <property type="match status" value="1"/>
</dbReference>
<name>E9GEE1_DAPPU</name>
<dbReference type="PANTHER" id="PTHR42643:SF24">
    <property type="entry name" value="IONOTROPIC RECEPTOR 60A"/>
    <property type="match status" value="1"/>
</dbReference>
<comment type="similarity">
    <text evidence="2">Belongs to the glutamate-gated ion channel (TC 1.A.10.1) family.</text>
</comment>
<feature type="transmembrane region" description="Helical" evidence="10">
    <location>
        <begin position="97"/>
        <end position="117"/>
    </location>
</feature>
<dbReference type="PhylomeDB" id="E9GEE1"/>
<dbReference type="GO" id="GO:0005886">
    <property type="term" value="C:plasma membrane"/>
    <property type="evidence" value="ECO:0007669"/>
    <property type="project" value="UniProtKB-SubCell"/>
</dbReference>
<dbReference type="FunCoup" id="E9GEE1">
    <property type="interactions" value="63"/>
</dbReference>
<dbReference type="OrthoDB" id="6354814at2759"/>
<dbReference type="EMBL" id="GL732540">
    <property type="protein sequence ID" value="EFX82331.1"/>
    <property type="molecule type" value="Genomic_DNA"/>
</dbReference>
<evidence type="ECO:0000256" key="8">
    <source>
        <dbReference type="ARBA" id="ARBA00023180"/>
    </source>
</evidence>
<dbReference type="InterPro" id="IPR052192">
    <property type="entry name" value="Insect_Ionotropic_Sensory_Rcpt"/>
</dbReference>
<dbReference type="Pfam" id="PF00060">
    <property type="entry name" value="Lig_chan"/>
    <property type="match status" value="1"/>
</dbReference>
<evidence type="ECO:0000313" key="12">
    <source>
        <dbReference type="EMBL" id="EFX82331.1"/>
    </source>
</evidence>
<evidence type="ECO:0000256" key="3">
    <source>
        <dbReference type="ARBA" id="ARBA00022475"/>
    </source>
</evidence>
<keyword evidence="4 10" id="KW-0812">Transmembrane</keyword>
<dbReference type="FunFam" id="1.10.287.70:FF:000302">
    <property type="entry name" value="Uncharacterized protein"/>
    <property type="match status" value="1"/>
</dbReference>
<dbReference type="STRING" id="6669.E9GEE1"/>
<evidence type="ECO:0000256" key="2">
    <source>
        <dbReference type="ARBA" id="ARBA00008685"/>
    </source>
</evidence>
<feature type="transmembrane region" description="Helical" evidence="10">
    <location>
        <begin position="258"/>
        <end position="282"/>
    </location>
</feature>
<evidence type="ECO:0000256" key="9">
    <source>
        <dbReference type="SAM" id="MobiDB-lite"/>
    </source>
</evidence>
<feature type="compositionally biased region" description="Polar residues" evidence="9">
    <location>
        <begin position="295"/>
        <end position="309"/>
    </location>
</feature>
<keyword evidence="8" id="KW-0325">Glycoprotein</keyword>
<feature type="domain" description="Ionotropic glutamate receptor C-terminal" evidence="11">
    <location>
        <begin position="32"/>
        <end position="269"/>
    </location>
</feature>
<feature type="region of interest" description="Disordered" evidence="9">
    <location>
        <begin position="290"/>
        <end position="320"/>
    </location>
</feature>
<evidence type="ECO:0000256" key="7">
    <source>
        <dbReference type="ARBA" id="ARBA00023170"/>
    </source>
</evidence>
<evidence type="ECO:0000256" key="5">
    <source>
        <dbReference type="ARBA" id="ARBA00022989"/>
    </source>
</evidence>
<keyword evidence="13" id="KW-1185">Reference proteome</keyword>
<comment type="subcellular location">
    <subcellularLocation>
        <location evidence="1">Cell membrane</location>
        <topology evidence="1">Multi-pass membrane protein</topology>
    </subcellularLocation>
</comment>
<keyword evidence="5 10" id="KW-1133">Transmembrane helix</keyword>
<dbReference type="eggNOG" id="KOG4440">
    <property type="taxonomic scope" value="Eukaryota"/>
</dbReference>